<name>A0A749C4Y7_SALER</name>
<protein>
    <submittedName>
        <fullName evidence="2">Uncharacterized protein</fullName>
    </submittedName>
</protein>
<evidence type="ECO:0000313" key="2">
    <source>
        <dbReference type="EMBL" id="HAF5519742.1"/>
    </source>
</evidence>
<keyword evidence="1" id="KW-1133">Transmembrane helix</keyword>
<dbReference type="EMBL" id="DAAVNL010000015">
    <property type="protein sequence ID" value="HAF5519742.1"/>
    <property type="molecule type" value="Genomic_DNA"/>
</dbReference>
<proteinExistence type="predicted"/>
<reference evidence="2" key="2">
    <citation type="submission" date="2020-02" db="EMBL/GenBank/DDBJ databases">
        <authorList>
            <consortium name="NCBI Pathogen Detection Project"/>
        </authorList>
    </citation>
    <scope>NUCLEOTIDE SEQUENCE</scope>
    <source>
        <strain evidence="2">CFIAFB20140136</strain>
    </source>
</reference>
<gene>
    <name evidence="2" type="ORF">G8D42_003548</name>
</gene>
<keyword evidence="1" id="KW-0472">Membrane</keyword>
<reference evidence="2" key="1">
    <citation type="journal article" date="2018" name="Genome Biol.">
        <title>SKESA: strategic k-mer extension for scrupulous assemblies.</title>
        <authorList>
            <person name="Souvorov A."/>
            <person name="Agarwala R."/>
            <person name="Lipman D.J."/>
        </authorList>
    </citation>
    <scope>NUCLEOTIDE SEQUENCE</scope>
    <source>
        <strain evidence="2">CFIAFB20140136</strain>
    </source>
</reference>
<accession>A0A749C4Y7</accession>
<comment type="caution">
    <text evidence="2">The sequence shown here is derived from an EMBL/GenBank/DDBJ whole genome shotgun (WGS) entry which is preliminary data.</text>
</comment>
<evidence type="ECO:0000256" key="1">
    <source>
        <dbReference type="SAM" id="Phobius"/>
    </source>
</evidence>
<keyword evidence="1" id="KW-0812">Transmembrane</keyword>
<organism evidence="2">
    <name type="scientific">Salmonella enterica</name>
    <name type="common">Salmonella choleraesuis</name>
    <dbReference type="NCBI Taxonomy" id="28901"/>
    <lineage>
        <taxon>Bacteria</taxon>
        <taxon>Pseudomonadati</taxon>
        <taxon>Pseudomonadota</taxon>
        <taxon>Gammaproteobacteria</taxon>
        <taxon>Enterobacterales</taxon>
        <taxon>Enterobacteriaceae</taxon>
        <taxon>Salmonella</taxon>
    </lineage>
</organism>
<feature type="transmembrane region" description="Helical" evidence="1">
    <location>
        <begin position="23"/>
        <end position="42"/>
    </location>
</feature>
<sequence length="45" mass="5087">MYSWNELQRNGPFSGTSVKSKKCVGFLFWLLLCALSLTPFFAQAV</sequence>
<dbReference type="AlphaFoldDB" id="A0A749C4Y7"/>